<accession>A0AA42QFJ5</accession>
<dbReference type="EMBL" id="JAOCJE010000002">
    <property type="protein sequence ID" value="MDH1341891.1"/>
    <property type="molecule type" value="Genomic_DNA"/>
</dbReference>
<evidence type="ECO:0000313" key="1">
    <source>
        <dbReference type="EMBL" id="MDH1341891.1"/>
    </source>
</evidence>
<reference evidence="1" key="1">
    <citation type="submission" date="2022-09" db="EMBL/GenBank/DDBJ databases">
        <title>Intensive care unit water sources are persistently colonized with multi-drug resistant bacteria and are the site of extensive horizontal gene transfer of antibiotic resistance genes.</title>
        <authorList>
            <person name="Diorio-Toth L."/>
        </authorList>
    </citation>
    <scope>NUCLEOTIDE SEQUENCE</scope>
    <source>
        <strain evidence="1">GD03704</strain>
    </source>
</reference>
<dbReference type="RefSeq" id="WP_143504089.1">
    <property type="nucleotide sequence ID" value="NZ_CP104579.1"/>
</dbReference>
<dbReference type="AlphaFoldDB" id="A0AA42QFJ5"/>
<protein>
    <submittedName>
        <fullName evidence="1">Uncharacterized protein</fullName>
    </submittedName>
</protein>
<dbReference type="Proteomes" id="UP001161697">
    <property type="component" value="Unassembled WGS sequence"/>
</dbReference>
<organism evidence="1 2">
    <name type="scientific">Ectopseudomonas oleovorans</name>
    <name type="common">Pseudomonas oleovorans</name>
    <dbReference type="NCBI Taxonomy" id="301"/>
    <lineage>
        <taxon>Bacteria</taxon>
        <taxon>Pseudomonadati</taxon>
        <taxon>Pseudomonadota</taxon>
        <taxon>Gammaproteobacteria</taxon>
        <taxon>Pseudomonadales</taxon>
        <taxon>Pseudomonadaceae</taxon>
        <taxon>Ectopseudomonas</taxon>
    </lineage>
</organism>
<gene>
    <name evidence="1" type="ORF">N5J11_22560</name>
</gene>
<name>A0AA42QFJ5_ECTOL</name>
<comment type="caution">
    <text evidence="1">The sequence shown here is derived from an EMBL/GenBank/DDBJ whole genome shotgun (WGS) entry which is preliminary data.</text>
</comment>
<proteinExistence type="predicted"/>
<sequence>MNSQFKVGDLALTLIDLPPIMAGSVVELVERLNKGDIVNTPSGPLVALGDGWICAHELVPRNAAYSDKALMPLRGDFTPEREKSSEVPA</sequence>
<evidence type="ECO:0000313" key="2">
    <source>
        <dbReference type="Proteomes" id="UP001161697"/>
    </source>
</evidence>